<gene>
    <name evidence="1" type="ORF">QQZ08_001874</name>
</gene>
<keyword evidence="2" id="KW-1185">Reference proteome</keyword>
<comment type="caution">
    <text evidence="1">The sequence shown here is derived from an EMBL/GenBank/DDBJ whole genome shotgun (WGS) entry which is preliminary data.</text>
</comment>
<evidence type="ECO:0008006" key="3">
    <source>
        <dbReference type="Google" id="ProtNLM"/>
    </source>
</evidence>
<proteinExistence type="predicted"/>
<sequence>MSFVGGASGKDIVMLEAREAACGPSSRNAGHVRSDAFRGFELYTQHHGKDQALKILANERVVLDKVDQFIRATNIPCDCN</sequence>
<evidence type="ECO:0000313" key="2">
    <source>
        <dbReference type="Proteomes" id="UP001498421"/>
    </source>
</evidence>
<protein>
    <recommendedName>
        <fullName evidence="3">FAD dependent oxidoreductase domain-containing protein</fullName>
    </recommendedName>
</protein>
<dbReference type="Proteomes" id="UP001498421">
    <property type="component" value="Unassembled WGS sequence"/>
</dbReference>
<reference evidence="1 2" key="1">
    <citation type="journal article" date="2025" name="Microbiol. Resour. Announc.">
        <title>Draft genome sequences for Neonectria magnoliae and Neonectria punicea, canker pathogens of Liriodendron tulipifera and Acer saccharum in West Virginia.</title>
        <authorList>
            <person name="Petronek H.M."/>
            <person name="Kasson M.T."/>
            <person name="Metheny A.M."/>
            <person name="Stauder C.M."/>
            <person name="Lovett B."/>
            <person name="Lynch S.C."/>
            <person name="Garnas J.R."/>
            <person name="Kasson L.R."/>
            <person name="Stajich J.E."/>
        </authorList>
    </citation>
    <scope>NUCLEOTIDE SEQUENCE [LARGE SCALE GENOMIC DNA]</scope>
    <source>
        <strain evidence="1 2">NRRL 64651</strain>
    </source>
</reference>
<evidence type="ECO:0000313" key="1">
    <source>
        <dbReference type="EMBL" id="KAK7431655.1"/>
    </source>
</evidence>
<dbReference type="EMBL" id="JAZAVK010000010">
    <property type="protein sequence ID" value="KAK7431655.1"/>
    <property type="molecule type" value="Genomic_DNA"/>
</dbReference>
<accession>A0ABR1IDG3</accession>
<name>A0ABR1IDG3_9HYPO</name>
<organism evidence="1 2">
    <name type="scientific">Neonectria magnoliae</name>
    <dbReference type="NCBI Taxonomy" id="2732573"/>
    <lineage>
        <taxon>Eukaryota</taxon>
        <taxon>Fungi</taxon>
        <taxon>Dikarya</taxon>
        <taxon>Ascomycota</taxon>
        <taxon>Pezizomycotina</taxon>
        <taxon>Sordariomycetes</taxon>
        <taxon>Hypocreomycetidae</taxon>
        <taxon>Hypocreales</taxon>
        <taxon>Nectriaceae</taxon>
        <taxon>Neonectria</taxon>
    </lineage>
</organism>